<sequence>MKLLVEKLKILYVINMNVEKLWHWNYLSKSFCELENLSLINNNKLLSAISSSMITRLKNLRILTLNRCELLTEVFDFEDDNPDHIIHEILPQLEVLALINLIQLKKLKFHFSQI</sequence>
<dbReference type="AlphaFoldDB" id="A0AAQ3MMM7"/>
<name>A0AAQ3MMM7_VIGMU</name>
<dbReference type="EMBL" id="CP144691">
    <property type="protein sequence ID" value="WVY93696.1"/>
    <property type="molecule type" value="Genomic_DNA"/>
</dbReference>
<evidence type="ECO:0000259" key="1">
    <source>
        <dbReference type="Pfam" id="PF23247"/>
    </source>
</evidence>
<reference evidence="2 3" key="1">
    <citation type="journal article" date="2023" name="Life. Sci Alliance">
        <title>Evolutionary insights into 3D genome organization and epigenetic landscape of Vigna mungo.</title>
        <authorList>
            <person name="Junaid A."/>
            <person name="Singh B."/>
            <person name="Bhatia S."/>
        </authorList>
    </citation>
    <scope>NUCLEOTIDE SEQUENCE [LARGE SCALE GENOMIC DNA]</scope>
    <source>
        <strain evidence="2">Urdbean</strain>
    </source>
</reference>
<evidence type="ECO:0000313" key="3">
    <source>
        <dbReference type="Proteomes" id="UP001374535"/>
    </source>
</evidence>
<accession>A0AAQ3MMM7</accession>
<evidence type="ECO:0000313" key="2">
    <source>
        <dbReference type="EMBL" id="WVY93696.1"/>
    </source>
</evidence>
<dbReference type="Gene3D" id="3.80.10.10">
    <property type="entry name" value="Ribonuclease Inhibitor"/>
    <property type="match status" value="1"/>
</dbReference>
<gene>
    <name evidence="2" type="ORF">V8G54_032784</name>
</gene>
<dbReference type="InterPro" id="IPR057135">
    <property type="entry name" value="At4g27190-like_LRR"/>
</dbReference>
<proteinExistence type="predicted"/>
<dbReference type="Pfam" id="PF23247">
    <property type="entry name" value="LRR_RPS2"/>
    <property type="match status" value="1"/>
</dbReference>
<organism evidence="2 3">
    <name type="scientific">Vigna mungo</name>
    <name type="common">Black gram</name>
    <name type="synonym">Phaseolus mungo</name>
    <dbReference type="NCBI Taxonomy" id="3915"/>
    <lineage>
        <taxon>Eukaryota</taxon>
        <taxon>Viridiplantae</taxon>
        <taxon>Streptophyta</taxon>
        <taxon>Embryophyta</taxon>
        <taxon>Tracheophyta</taxon>
        <taxon>Spermatophyta</taxon>
        <taxon>Magnoliopsida</taxon>
        <taxon>eudicotyledons</taxon>
        <taxon>Gunneridae</taxon>
        <taxon>Pentapetalae</taxon>
        <taxon>rosids</taxon>
        <taxon>fabids</taxon>
        <taxon>Fabales</taxon>
        <taxon>Fabaceae</taxon>
        <taxon>Papilionoideae</taxon>
        <taxon>50 kb inversion clade</taxon>
        <taxon>NPAAA clade</taxon>
        <taxon>indigoferoid/millettioid clade</taxon>
        <taxon>Phaseoleae</taxon>
        <taxon>Vigna</taxon>
    </lineage>
</organism>
<feature type="domain" description="Disease resistance protein At4g27190-like leucine-rich repeats" evidence="1">
    <location>
        <begin position="9"/>
        <end position="106"/>
    </location>
</feature>
<dbReference type="SUPFAM" id="SSF52047">
    <property type="entry name" value="RNI-like"/>
    <property type="match status" value="1"/>
</dbReference>
<keyword evidence="3" id="KW-1185">Reference proteome</keyword>
<dbReference type="InterPro" id="IPR032675">
    <property type="entry name" value="LRR_dom_sf"/>
</dbReference>
<protein>
    <recommendedName>
        <fullName evidence="1">Disease resistance protein At4g27190-like leucine-rich repeats domain-containing protein</fullName>
    </recommendedName>
</protein>
<dbReference type="Proteomes" id="UP001374535">
    <property type="component" value="Chromosome 10"/>
</dbReference>